<comment type="caution">
    <text evidence="2">The sequence shown here is derived from an EMBL/GenBank/DDBJ whole genome shotgun (WGS) entry which is preliminary data.</text>
</comment>
<dbReference type="OrthoDB" id="1808778at2"/>
<keyword evidence="3" id="KW-1185">Reference proteome</keyword>
<reference evidence="2 3" key="1">
    <citation type="submission" date="2016-09" db="EMBL/GenBank/DDBJ databases">
        <title>Complete genome of Desulfosporosinus sp. OL.</title>
        <authorList>
            <person name="Mardanov A."/>
            <person name="Beletsky A."/>
            <person name="Panova A."/>
            <person name="Karnachuk O."/>
            <person name="Ravin N."/>
        </authorList>
    </citation>
    <scope>NUCLEOTIDE SEQUENCE [LARGE SCALE GENOMIC DNA]</scope>
    <source>
        <strain evidence="2 3">OL</strain>
    </source>
</reference>
<dbReference type="EMBL" id="MLBF01000009">
    <property type="protein sequence ID" value="OLN32331.1"/>
    <property type="molecule type" value="Genomic_DNA"/>
</dbReference>
<proteinExistence type="predicted"/>
<gene>
    <name evidence="2" type="ORF">DSOL_1651</name>
</gene>
<feature type="domain" description="DUF6385" evidence="1">
    <location>
        <begin position="157"/>
        <end position="237"/>
    </location>
</feature>
<dbReference type="Pfam" id="PF19912">
    <property type="entry name" value="DUF6385"/>
    <property type="match status" value="1"/>
</dbReference>
<evidence type="ECO:0000313" key="3">
    <source>
        <dbReference type="Proteomes" id="UP000186102"/>
    </source>
</evidence>
<dbReference type="AlphaFoldDB" id="A0A1Q8QYB7"/>
<evidence type="ECO:0000313" key="2">
    <source>
        <dbReference type="EMBL" id="OLN32331.1"/>
    </source>
</evidence>
<dbReference type="InterPro" id="IPR045965">
    <property type="entry name" value="DUF6385"/>
</dbReference>
<name>A0A1Q8QYB7_9FIRM</name>
<organism evidence="2 3">
    <name type="scientific">Desulfosporosinus metallidurans</name>
    <dbReference type="NCBI Taxonomy" id="1888891"/>
    <lineage>
        <taxon>Bacteria</taxon>
        <taxon>Bacillati</taxon>
        <taxon>Bacillota</taxon>
        <taxon>Clostridia</taxon>
        <taxon>Eubacteriales</taxon>
        <taxon>Desulfitobacteriaceae</taxon>
        <taxon>Desulfosporosinus</taxon>
    </lineage>
</organism>
<sequence>MANFKIFQDNPDQAKVKIFGSNNAALNTDSSGNLTITSTGLAITAPTNGLMVTAPASGLAITPPTGGLAITPPTNGLTITSTGLAITAPTNGLTVTAPASGLAITPPTGGLAITPPTGGLLITSAGLAIISATTDVSATRANIIDTAGSGDTTYNVLGVRTWTFGVVNDSLATNAQALVKMQISPNGTNWLDEAGPVTINQNALSTLVTSIFLKYARVYYSAVNAASAVTLNIFFQGEL</sequence>
<dbReference type="STRING" id="1888891.DSOL_1651"/>
<protein>
    <recommendedName>
        <fullName evidence="1">DUF6385 domain-containing protein</fullName>
    </recommendedName>
</protein>
<dbReference type="RefSeq" id="WP_075364341.1">
    <property type="nucleotide sequence ID" value="NZ_MLBF01000009.1"/>
</dbReference>
<dbReference type="Proteomes" id="UP000186102">
    <property type="component" value="Unassembled WGS sequence"/>
</dbReference>
<evidence type="ECO:0000259" key="1">
    <source>
        <dbReference type="Pfam" id="PF19912"/>
    </source>
</evidence>
<accession>A0A1Q8QYB7</accession>